<dbReference type="EMBL" id="OU963862">
    <property type="protein sequence ID" value="CAH0381136.1"/>
    <property type="molecule type" value="Genomic_DNA"/>
</dbReference>
<dbReference type="Pfam" id="PF11712">
    <property type="entry name" value="Vma12"/>
    <property type="match status" value="1"/>
</dbReference>
<gene>
    <name evidence="7" type="ORF">BEMITA_LOCUS814</name>
</gene>
<evidence type="ECO:0000256" key="4">
    <source>
        <dbReference type="ARBA" id="ARBA00022989"/>
    </source>
</evidence>
<dbReference type="OrthoDB" id="19981at2759"/>
<dbReference type="KEGG" id="btab:109041134"/>
<evidence type="ECO:0000256" key="5">
    <source>
        <dbReference type="ARBA" id="ARBA00023136"/>
    </source>
</evidence>
<name>A0A9P0A0V0_BEMTA</name>
<evidence type="ECO:0008006" key="9">
    <source>
        <dbReference type="Google" id="ProtNLM"/>
    </source>
</evidence>
<evidence type="ECO:0000313" key="7">
    <source>
        <dbReference type="EMBL" id="CAH0381136.1"/>
    </source>
</evidence>
<keyword evidence="3" id="KW-0256">Endoplasmic reticulum</keyword>
<evidence type="ECO:0000313" key="8">
    <source>
        <dbReference type="Proteomes" id="UP001152759"/>
    </source>
</evidence>
<comment type="subcellular location">
    <subcellularLocation>
        <location evidence="1">Endoplasmic reticulum membrane</location>
        <topology evidence="1">Multi-pass membrane protein</topology>
    </subcellularLocation>
</comment>
<keyword evidence="2 6" id="KW-0812">Transmembrane</keyword>
<dbReference type="Proteomes" id="UP001152759">
    <property type="component" value="Chromosome 1"/>
</dbReference>
<dbReference type="PANTHER" id="PTHR31394">
    <property type="entry name" value="TRANSMEMBRANE PROTEIN 199"/>
    <property type="match status" value="1"/>
</dbReference>
<feature type="transmembrane region" description="Helical" evidence="6">
    <location>
        <begin position="168"/>
        <end position="190"/>
    </location>
</feature>
<dbReference type="PANTHER" id="PTHR31394:SF1">
    <property type="entry name" value="TRANSMEMBRANE PROTEIN 199"/>
    <property type="match status" value="1"/>
</dbReference>
<protein>
    <recommendedName>
        <fullName evidence="9">Endoplasmic reticulum-based factor for assembly of v-atpase</fullName>
    </recommendedName>
</protein>
<sequence>MGCLENSQIQFKVPVTLLREIKQDLKLETLENAPPVIKKALECPAKGKIVYLEDLSWMHSRVSNKACFHEWIAQCTILLPRLKEEPRNPELEARCQKLKADQADREYRRMIMNVDSSRKPFTDDSIGSQIRQMNSQLIAVAQFVFSVAAGFLFGFVGIELFVGEQDTGFRLLLGVICALIIALAEIYFLAQQLADVVTPPAPLAPPGSKIHRD</sequence>
<evidence type="ECO:0000256" key="1">
    <source>
        <dbReference type="ARBA" id="ARBA00004477"/>
    </source>
</evidence>
<evidence type="ECO:0000256" key="2">
    <source>
        <dbReference type="ARBA" id="ARBA00022692"/>
    </source>
</evidence>
<dbReference type="AlphaFoldDB" id="A0A9P0A0V0"/>
<keyword evidence="8" id="KW-1185">Reference proteome</keyword>
<reference evidence="7" key="1">
    <citation type="submission" date="2021-12" db="EMBL/GenBank/DDBJ databases">
        <authorList>
            <person name="King R."/>
        </authorList>
    </citation>
    <scope>NUCLEOTIDE SEQUENCE</scope>
</reference>
<dbReference type="GO" id="GO:0005789">
    <property type="term" value="C:endoplasmic reticulum membrane"/>
    <property type="evidence" value="ECO:0007669"/>
    <property type="project" value="UniProtKB-SubCell"/>
</dbReference>
<keyword evidence="4 6" id="KW-1133">Transmembrane helix</keyword>
<dbReference type="InterPro" id="IPR021013">
    <property type="entry name" value="ATPase_Vma12"/>
</dbReference>
<organism evidence="7 8">
    <name type="scientific">Bemisia tabaci</name>
    <name type="common">Sweetpotato whitefly</name>
    <name type="synonym">Aleurodes tabaci</name>
    <dbReference type="NCBI Taxonomy" id="7038"/>
    <lineage>
        <taxon>Eukaryota</taxon>
        <taxon>Metazoa</taxon>
        <taxon>Ecdysozoa</taxon>
        <taxon>Arthropoda</taxon>
        <taxon>Hexapoda</taxon>
        <taxon>Insecta</taxon>
        <taxon>Pterygota</taxon>
        <taxon>Neoptera</taxon>
        <taxon>Paraneoptera</taxon>
        <taxon>Hemiptera</taxon>
        <taxon>Sternorrhyncha</taxon>
        <taxon>Aleyrodoidea</taxon>
        <taxon>Aleyrodidae</taxon>
        <taxon>Aleyrodinae</taxon>
        <taxon>Bemisia</taxon>
    </lineage>
</organism>
<dbReference type="GO" id="GO:0070072">
    <property type="term" value="P:vacuolar proton-transporting V-type ATPase complex assembly"/>
    <property type="evidence" value="ECO:0007669"/>
    <property type="project" value="InterPro"/>
</dbReference>
<feature type="transmembrane region" description="Helical" evidence="6">
    <location>
        <begin position="137"/>
        <end position="162"/>
    </location>
</feature>
<keyword evidence="5 6" id="KW-0472">Membrane</keyword>
<accession>A0A9P0A0V0</accession>
<proteinExistence type="predicted"/>
<evidence type="ECO:0000256" key="6">
    <source>
        <dbReference type="SAM" id="Phobius"/>
    </source>
</evidence>
<evidence type="ECO:0000256" key="3">
    <source>
        <dbReference type="ARBA" id="ARBA00022824"/>
    </source>
</evidence>